<evidence type="ECO:0000256" key="1">
    <source>
        <dbReference type="ARBA" id="ARBA00004651"/>
    </source>
</evidence>
<dbReference type="AlphaFoldDB" id="A0A6J4QF38"/>
<feature type="transmembrane region" description="Helical" evidence="6">
    <location>
        <begin position="72"/>
        <end position="90"/>
    </location>
</feature>
<keyword evidence="5 6" id="KW-0472">Membrane</keyword>
<protein>
    <recommendedName>
        <fullName evidence="8">Threonine efflux protein</fullName>
    </recommendedName>
</protein>
<comment type="subcellular location">
    <subcellularLocation>
        <location evidence="1">Cell membrane</location>
        <topology evidence="1">Multi-pass membrane protein</topology>
    </subcellularLocation>
</comment>
<feature type="transmembrane region" description="Helical" evidence="6">
    <location>
        <begin position="44"/>
        <end position="66"/>
    </location>
</feature>
<dbReference type="Pfam" id="PF01810">
    <property type="entry name" value="LysE"/>
    <property type="match status" value="1"/>
</dbReference>
<dbReference type="GO" id="GO:0015171">
    <property type="term" value="F:amino acid transmembrane transporter activity"/>
    <property type="evidence" value="ECO:0007669"/>
    <property type="project" value="TreeGrafter"/>
</dbReference>
<organism evidence="7">
    <name type="scientific">uncultured Pseudonocardia sp</name>
    <dbReference type="NCBI Taxonomy" id="211455"/>
    <lineage>
        <taxon>Bacteria</taxon>
        <taxon>Bacillati</taxon>
        <taxon>Actinomycetota</taxon>
        <taxon>Actinomycetes</taxon>
        <taxon>Pseudonocardiales</taxon>
        <taxon>Pseudonocardiaceae</taxon>
        <taxon>Pseudonocardia</taxon>
        <taxon>environmental samples</taxon>
    </lineage>
</organism>
<feature type="transmembrane region" description="Helical" evidence="6">
    <location>
        <begin position="184"/>
        <end position="207"/>
    </location>
</feature>
<sequence length="208" mass="21922">MMLDLTVLPGYIAVILLFLGPPGPDMAYMVAVGLEGGRRAALKAILGIATGMSVYAAAVVVGLARIAESYPAVLNAVRVFGAVYLLWLAYQTMRNARRAISGHSNIEAGRWYLRGMFVSLTNPKIILFFLAVLPQFIGSAGNPALQMAMLGAIDILMEIVLYGAIGILAGSFHARFTGATKGTAVLNYIASAVYFVLAGTIVAGMSFG</sequence>
<feature type="transmembrane region" description="Helical" evidence="6">
    <location>
        <begin position="111"/>
        <end position="137"/>
    </location>
</feature>
<gene>
    <name evidence="7" type="ORF">AVDCRST_MAG66-4421</name>
</gene>
<dbReference type="PANTHER" id="PTHR30086:SF20">
    <property type="entry name" value="ARGININE EXPORTER PROTEIN ARGO-RELATED"/>
    <property type="match status" value="1"/>
</dbReference>
<evidence type="ECO:0000256" key="2">
    <source>
        <dbReference type="ARBA" id="ARBA00022475"/>
    </source>
</evidence>
<keyword evidence="4 6" id="KW-1133">Transmembrane helix</keyword>
<evidence type="ECO:0000256" key="5">
    <source>
        <dbReference type="ARBA" id="ARBA00023136"/>
    </source>
</evidence>
<dbReference type="PANTHER" id="PTHR30086">
    <property type="entry name" value="ARGININE EXPORTER PROTEIN ARGO"/>
    <property type="match status" value="1"/>
</dbReference>
<keyword evidence="2" id="KW-1003">Cell membrane</keyword>
<keyword evidence="3 6" id="KW-0812">Transmembrane</keyword>
<evidence type="ECO:0000256" key="4">
    <source>
        <dbReference type="ARBA" id="ARBA00022989"/>
    </source>
</evidence>
<dbReference type="GO" id="GO:0005886">
    <property type="term" value="C:plasma membrane"/>
    <property type="evidence" value="ECO:0007669"/>
    <property type="project" value="UniProtKB-SubCell"/>
</dbReference>
<proteinExistence type="predicted"/>
<evidence type="ECO:0000256" key="3">
    <source>
        <dbReference type="ARBA" id="ARBA00022692"/>
    </source>
</evidence>
<evidence type="ECO:0000313" key="7">
    <source>
        <dbReference type="EMBL" id="CAA9442206.1"/>
    </source>
</evidence>
<name>A0A6J4QF38_9PSEU</name>
<evidence type="ECO:0000256" key="6">
    <source>
        <dbReference type="SAM" id="Phobius"/>
    </source>
</evidence>
<dbReference type="EMBL" id="CADCUS010000560">
    <property type="protein sequence ID" value="CAA9442206.1"/>
    <property type="molecule type" value="Genomic_DNA"/>
</dbReference>
<evidence type="ECO:0008006" key="8">
    <source>
        <dbReference type="Google" id="ProtNLM"/>
    </source>
</evidence>
<feature type="transmembrane region" description="Helical" evidence="6">
    <location>
        <begin position="149"/>
        <end position="172"/>
    </location>
</feature>
<dbReference type="InterPro" id="IPR001123">
    <property type="entry name" value="LeuE-type"/>
</dbReference>
<accession>A0A6J4QF38</accession>
<reference evidence="7" key="1">
    <citation type="submission" date="2020-02" db="EMBL/GenBank/DDBJ databases">
        <authorList>
            <person name="Meier V. D."/>
        </authorList>
    </citation>
    <scope>NUCLEOTIDE SEQUENCE</scope>
    <source>
        <strain evidence="7">AVDCRST_MAG66</strain>
    </source>
</reference>
<feature type="transmembrane region" description="Helical" evidence="6">
    <location>
        <begin position="12"/>
        <end position="32"/>
    </location>
</feature>